<evidence type="ECO:0000313" key="7">
    <source>
        <dbReference type="EnsemblMetazoa" id="ASIC005075-PA"/>
    </source>
</evidence>
<feature type="coiled-coil region" evidence="5">
    <location>
        <begin position="355"/>
        <end position="382"/>
    </location>
</feature>
<proteinExistence type="inferred from homology"/>
<sequence>MADPKFQFLPYIAHDQPDVYETADVNPADTSDYEEEEPLNDAIERLHLSTKDSIGKFKGKYLTGDVDFSDGIGRKNRLGYDARSVEYELAGEGEAENPLQRCHRLKCEINELMEQIEAARGDTSRTAEEKASNEMVFGVVATAKKVLDSLKLEQVIGSEAVAGSGEVEAKKLIAQIEEYKKTGAISSSDPKLVANELMQSSRVAQLEYRLHQLEAAVGAKPERISRLAGTTGTGNLIEAVQNISAKAALLQPTQLDTIETRLNNLLQQMNSIQEKSNATGQDPNREQKILELYQIAKSSEPIIQILPDMLHRMQTLESLHKYATNFSKLFAELETTQASILNGVAANKALLTGVQEAFAQNLENVNKEVKKLEERMTKIQQSIK</sequence>
<dbReference type="STRING" id="74873.A0A084VIG6"/>
<dbReference type="VEuPathDB" id="VectorBase:ASIS005972"/>
<dbReference type="EMBL" id="KE524854">
    <property type="protein sequence ID" value="KFB37760.1"/>
    <property type="molecule type" value="Genomic_DNA"/>
</dbReference>
<dbReference type="VEuPathDB" id="VectorBase:ASIC005075"/>
<evidence type="ECO:0000313" key="8">
    <source>
        <dbReference type="Proteomes" id="UP000030765"/>
    </source>
</evidence>
<name>A0A084VIG6_ANOSI</name>
<evidence type="ECO:0000313" key="6">
    <source>
        <dbReference type="EMBL" id="KFB37760.1"/>
    </source>
</evidence>
<comment type="similarity">
    <text evidence="2">Belongs to the dynactin subunit 2 family.</text>
</comment>
<dbReference type="GO" id="GO:0030286">
    <property type="term" value="C:dynein complex"/>
    <property type="evidence" value="ECO:0007669"/>
    <property type="project" value="UniProtKB-KW"/>
</dbReference>
<keyword evidence="3" id="KW-0963">Cytoplasm</keyword>
<dbReference type="OMA" id="YKFGDWE"/>
<feature type="coiled-coil region" evidence="5">
    <location>
        <begin position="102"/>
        <end position="129"/>
    </location>
</feature>
<dbReference type="GO" id="GO:0005737">
    <property type="term" value="C:cytoplasm"/>
    <property type="evidence" value="ECO:0007669"/>
    <property type="project" value="UniProtKB-SubCell"/>
</dbReference>
<evidence type="ECO:0000256" key="1">
    <source>
        <dbReference type="ARBA" id="ARBA00004496"/>
    </source>
</evidence>
<dbReference type="EMBL" id="ATLV01013356">
    <property type="status" value="NOT_ANNOTATED_CDS"/>
    <property type="molecule type" value="Genomic_DNA"/>
</dbReference>
<accession>A0A084VIG6</accession>
<organism evidence="6">
    <name type="scientific">Anopheles sinensis</name>
    <name type="common">Mosquito</name>
    <dbReference type="NCBI Taxonomy" id="74873"/>
    <lineage>
        <taxon>Eukaryota</taxon>
        <taxon>Metazoa</taxon>
        <taxon>Ecdysozoa</taxon>
        <taxon>Arthropoda</taxon>
        <taxon>Hexapoda</taxon>
        <taxon>Insecta</taxon>
        <taxon>Pterygota</taxon>
        <taxon>Neoptera</taxon>
        <taxon>Endopterygota</taxon>
        <taxon>Diptera</taxon>
        <taxon>Nematocera</taxon>
        <taxon>Culicoidea</taxon>
        <taxon>Culicidae</taxon>
        <taxon>Anophelinae</taxon>
        <taxon>Anopheles</taxon>
    </lineage>
</organism>
<keyword evidence="8" id="KW-1185">Reference proteome</keyword>
<dbReference type="GO" id="GO:0007017">
    <property type="term" value="P:microtubule-based process"/>
    <property type="evidence" value="ECO:0007669"/>
    <property type="project" value="InterPro"/>
</dbReference>
<reference evidence="7" key="2">
    <citation type="submission" date="2020-05" db="UniProtKB">
        <authorList>
            <consortium name="EnsemblMetazoa"/>
        </authorList>
    </citation>
    <scope>IDENTIFICATION</scope>
</reference>
<evidence type="ECO:0000256" key="5">
    <source>
        <dbReference type="SAM" id="Coils"/>
    </source>
</evidence>
<dbReference type="AlphaFoldDB" id="A0A084VIG6"/>
<dbReference type="OrthoDB" id="4977at2759"/>
<evidence type="ECO:0000256" key="4">
    <source>
        <dbReference type="ARBA" id="ARBA00023017"/>
    </source>
</evidence>
<keyword evidence="5" id="KW-0175">Coiled coil</keyword>
<evidence type="ECO:0000256" key="3">
    <source>
        <dbReference type="ARBA" id="ARBA00022490"/>
    </source>
</evidence>
<comment type="subcellular location">
    <subcellularLocation>
        <location evidence="1">Cytoplasm</location>
    </subcellularLocation>
</comment>
<dbReference type="Proteomes" id="UP000030765">
    <property type="component" value="Unassembled WGS sequence"/>
</dbReference>
<dbReference type="Pfam" id="PF04912">
    <property type="entry name" value="Dynamitin"/>
    <property type="match status" value="1"/>
</dbReference>
<dbReference type="EnsemblMetazoa" id="ASIC005075-RA">
    <property type="protein sequence ID" value="ASIC005075-PA"/>
    <property type="gene ID" value="ASIC005075"/>
</dbReference>
<protein>
    <submittedName>
        <fullName evidence="6">AGAP011690-PA-like protein</fullName>
    </submittedName>
</protein>
<dbReference type="InterPro" id="IPR028133">
    <property type="entry name" value="Dynamitin"/>
</dbReference>
<evidence type="ECO:0000256" key="2">
    <source>
        <dbReference type="ARBA" id="ARBA00006176"/>
    </source>
</evidence>
<dbReference type="GO" id="GO:0005869">
    <property type="term" value="C:dynactin complex"/>
    <property type="evidence" value="ECO:0007669"/>
    <property type="project" value="InterPro"/>
</dbReference>
<reference evidence="6 8" key="1">
    <citation type="journal article" date="2014" name="BMC Genomics">
        <title>Genome sequence of Anopheles sinensis provides insight into genetics basis of mosquito competence for malaria parasites.</title>
        <authorList>
            <person name="Zhou D."/>
            <person name="Zhang D."/>
            <person name="Ding G."/>
            <person name="Shi L."/>
            <person name="Hou Q."/>
            <person name="Ye Y."/>
            <person name="Xu Y."/>
            <person name="Zhou H."/>
            <person name="Xiong C."/>
            <person name="Li S."/>
            <person name="Yu J."/>
            <person name="Hong S."/>
            <person name="Yu X."/>
            <person name="Zou P."/>
            <person name="Chen C."/>
            <person name="Chang X."/>
            <person name="Wang W."/>
            <person name="Lv Y."/>
            <person name="Sun Y."/>
            <person name="Ma L."/>
            <person name="Shen B."/>
            <person name="Zhu C."/>
        </authorList>
    </citation>
    <scope>NUCLEOTIDE SEQUENCE [LARGE SCALE GENOMIC DNA]</scope>
</reference>
<dbReference type="PANTHER" id="PTHR15346">
    <property type="entry name" value="DYNACTIN SUBUNIT"/>
    <property type="match status" value="1"/>
</dbReference>
<keyword evidence="4" id="KW-0243">Dynein</keyword>
<gene>
    <name evidence="6" type="ORF">ZHAS_00005075</name>
</gene>